<evidence type="ECO:0000256" key="7">
    <source>
        <dbReference type="ARBA" id="ARBA00022989"/>
    </source>
</evidence>
<keyword evidence="5" id="KW-0479">Metal-binding</keyword>
<keyword evidence="13" id="KW-1185">Reference proteome</keyword>
<reference evidence="13" key="1">
    <citation type="submission" date="2017-04" db="EMBL/GenBank/DDBJ databases">
        <title>Genome evolution of the luminous symbionts of deep sea anglerfish.</title>
        <authorList>
            <person name="Hendry T.A."/>
        </authorList>
    </citation>
    <scope>NUCLEOTIDE SEQUENCE [LARGE SCALE GENOMIC DNA]</scope>
</reference>
<dbReference type="GO" id="GO:0016491">
    <property type="term" value="F:oxidoreductase activity"/>
    <property type="evidence" value="ECO:0007669"/>
    <property type="project" value="UniProtKB-KW"/>
</dbReference>
<accession>A0A291BA92</accession>
<dbReference type="GO" id="GO:0046872">
    <property type="term" value="F:metal ion binding"/>
    <property type="evidence" value="ECO:0007669"/>
    <property type="project" value="UniProtKB-KW"/>
</dbReference>
<dbReference type="PANTHER" id="PTHR19271">
    <property type="entry name" value="CYTOCHROME B"/>
    <property type="match status" value="1"/>
</dbReference>
<feature type="domain" description="Cytochrome b/b6 C-terminal region profile" evidence="11">
    <location>
        <begin position="1"/>
        <end position="105"/>
    </location>
</feature>
<dbReference type="KEGG" id="elux:BTN50_1428"/>
<keyword evidence="12" id="KW-0560">Oxidoreductase</keyword>
<keyword evidence="2" id="KW-0813">Transport</keyword>
<dbReference type="SUPFAM" id="SSF81648">
    <property type="entry name" value="a domain/subunit of cytochrome bc1 complex (Ubiquinol-cytochrome c reductase)"/>
    <property type="match status" value="1"/>
</dbReference>
<evidence type="ECO:0000256" key="1">
    <source>
        <dbReference type="ARBA" id="ARBA00004141"/>
    </source>
</evidence>
<keyword evidence="3" id="KW-0349">Heme</keyword>
<proteinExistence type="predicted"/>
<keyword evidence="4 10" id="KW-0812">Transmembrane</keyword>
<evidence type="ECO:0000256" key="9">
    <source>
        <dbReference type="ARBA" id="ARBA00023136"/>
    </source>
</evidence>
<evidence type="ECO:0000256" key="6">
    <source>
        <dbReference type="ARBA" id="ARBA00022982"/>
    </source>
</evidence>
<dbReference type="InterPro" id="IPR036150">
    <property type="entry name" value="Cyt_b/b6_C_sf"/>
</dbReference>
<dbReference type="GO" id="GO:0009055">
    <property type="term" value="F:electron transfer activity"/>
    <property type="evidence" value="ECO:0007669"/>
    <property type="project" value="InterPro"/>
</dbReference>
<feature type="transmembrane region" description="Helical" evidence="10">
    <location>
        <begin position="45"/>
        <end position="62"/>
    </location>
</feature>
<evidence type="ECO:0000256" key="3">
    <source>
        <dbReference type="ARBA" id="ARBA00022617"/>
    </source>
</evidence>
<keyword evidence="9 10" id="KW-0472">Membrane</keyword>
<evidence type="ECO:0000256" key="10">
    <source>
        <dbReference type="SAM" id="Phobius"/>
    </source>
</evidence>
<keyword evidence="6" id="KW-0249">Electron transport</keyword>
<dbReference type="AlphaFoldDB" id="A0A291BA92"/>
<sequence length="105" mass="12116">MKDWVGVAGFGILFASVIFFNLEMDGYLFELPNFKEANLIKTPDHIALVWYFLPFYAILHAVPDKLTGVILMGLSIAALFLLPWLDRCEVRSYYHRSKLHLINII</sequence>
<evidence type="ECO:0000256" key="4">
    <source>
        <dbReference type="ARBA" id="ARBA00022692"/>
    </source>
</evidence>
<evidence type="ECO:0000313" key="12">
    <source>
        <dbReference type="EMBL" id="ATF09905.1"/>
    </source>
</evidence>
<gene>
    <name evidence="12" type="ORF">BTN50_1428</name>
</gene>
<dbReference type="EC" id="1.10.2.2" evidence="12"/>
<dbReference type="Proteomes" id="UP000218160">
    <property type="component" value="Chromosome 1"/>
</dbReference>
<dbReference type="PROSITE" id="PS51003">
    <property type="entry name" value="CYTB_CTER"/>
    <property type="match status" value="1"/>
</dbReference>
<dbReference type="EMBL" id="CP020660">
    <property type="protein sequence ID" value="ATF09905.1"/>
    <property type="molecule type" value="Genomic_DNA"/>
</dbReference>
<keyword evidence="7 10" id="KW-1133">Transmembrane helix</keyword>
<dbReference type="GO" id="GO:0016020">
    <property type="term" value="C:membrane"/>
    <property type="evidence" value="ECO:0007669"/>
    <property type="project" value="UniProtKB-SubCell"/>
</dbReference>
<dbReference type="InterPro" id="IPR027387">
    <property type="entry name" value="Cytb/b6-like_sf"/>
</dbReference>
<organism evidence="12 13">
    <name type="scientific">Candidatus Enterovibrio altilux</name>
    <dbReference type="NCBI Taxonomy" id="1927128"/>
    <lineage>
        <taxon>Bacteria</taxon>
        <taxon>Pseudomonadati</taxon>
        <taxon>Pseudomonadota</taxon>
        <taxon>Gammaproteobacteria</taxon>
        <taxon>Vibrionales</taxon>
        <taxon>Vibrionaceae</taxon>
        <taxon>Enterovibrio</taxon>
    </lineage>
</organism>
<evidence type="ECO:0000256" key="8">
    <source>
        <dbReference type="ARBA" id="ARBA00023004"/>
    </source>
</evidence>
<evidence type="ECO:0000259" key="11">
    <source>
        <dbReference type="PROSITE" id="PS51003"/>
    </source>
</evidence>
<keyword evidence="8" id="KW-0408">Iron</keyword>
<evidence type="ECO:0000256" key="5">
    <source>
        <dbReference type="ARBA" id="ARBA00022723"/>
    </source>
</evidence>
<protein>
    <submittedName>
        <fullName evidence="12">Ubiquinol--cytochrome c reductase, cytochrome B subunit</fullName>
        <ecNumber evidence="12">1.10.2.2</ecNumber>
    </submittedName>
</protein>
<evidence type="ECO:0000313" key="13">
    <source>
        <dbReference type="Proteomes" id="UP000218160"/>
    </source>
</evidence>
<dbReference type="InterPro" id="IPR005798">
    <property type="entry name" value="Cyt_b/b6_C"/>
</dbReference>
<feature type="transmembrane region" description="Helical" evidence="10">
    <location>
        <begin position="6"/>
        <end position="24"/>
    </location>
</feature>
<comment type="subcellular location">
    <subcellularLocation>
        <location evidence="1">Membrane</location>
        <topology evidence="1">Multi-pass membrane protein</topology>
    </subcellularLocation>
</comment>
<evidence type="ECO:0000256" key="2">
    <source>
        <dbReference type="ARBA" id="ARBA00022448"/>
    </source>
</evidence>
<dbReference type="Gene3D" id="1.20.810.10">
    <property type="entry name" value="Cytochrome Bc1 Complex, Chain C"/>
    <property type="match status" value="1"/>
</dbReference>
<feature type="transmembrane region" description="Helical" evidence="10">
    <location>
        <begin position="68"/>
        <end position="85"/>
    </location>
</feature>
<name>A0A291BA92_9GAMM</name>
<dbReference type="Pfam" id="PF00032">
    <property type="entry name" value="Cytochrom_B_C"/>
    <property type="match status" value="1"/>
</dbReference>
<dbReference type="PANTHER" id="PTHR19271:SF16">
    <property type="entry name" value="CYTOCHROME B"/>
    <property type="match status" value="1"/>
</dbReference>